<organism evidence="2 3">
    <name type="scientific">Panagrellus redivivus</name>
    <name type="common">Microworm</name>
    <dbReference type="NCBI Taxonomy" id="6233"/>
    <lineage>
        <taxon>Eukaryota</taxon>
        <taxon>Metazoa</taxon>
        <taxon>Ecdysozoa</taxon>
        <taxon>Nematoda</taxon>
        <taxon>Chromadorea</taxon>
        <taxon>Rhabditida</taxon>
        <taxon>Tylenchina</taxon>
        <taxon>Panagrolaimomorpha</taxon>
        <taxon>Panagrolaimoidea</taxon>
        <taxon>Panagrolaimidae</taxon>
        <taxon>Panagrellus</taxon>
    </lineage>
</organism>
<feature type="compositionally biased region" description="Basic and acidic residues" evidence="1">
    <location>
        <begin position="52"/>
        <end position="67"/>
    </location>
</feature>
<reference evidence="2" key="1">
    <citation type="journal article" date="2013" name="Genetics">
        <title>The draft genome and transcriptome of Panagrellus redivivus are shaped by the harsh demands of a free-living lifestyle.</title>
        <authorList>
            <person name="Srinivasan J."/>
            <person name="Dillman A.R."/>
            <person name="Macchietto M.G."/>
            <person name="Heikkinen L."/>
            <person name="Lakso M."/>
            <person name="Fracchia K.M."/>
            <person name="Antoshechkin I."/>
            <person name="Mortazavi A."/>
            <person name="Wong G."/>
            <person name="Sternberg P.W."/>
        </authorList>
    </citation>
    <scope>NUCLEOTIDE SEQUENCE [LARGE SCALE GENOMIC DNA]</scope>
    <source>
        <strain evidence="2">MT8872</strain>
    </source>
</reference>
<dbReference type="WBParaSite" id="Pan_g19280.t1">
    <property type="protein sequence ID" value="Pan_g19280.t1"/>
    <property type="gene ID" value="Pan_g19280"/>
</dbReference>
<feature type="region of interest" description="Disordered" evidence="1">
    <location>
        <begin position="1"/>
        <end position="126"/>
    </location>
</feature>
<evidence type="ECO:0000313" key="2">
    <source>
        <dbReference type="Proteomes" id="UP000492821"/>
    </source>
</evidence>
<feature type="compositionally biased region" description="Basic residues" evidence="1">
    <location>
        <begin position="8"/>
        <end position="19"/>
    </location>
</feature>
<protein>
    <submittedName>
        <fullName evidence="3">Intraflagellar transport protein 43</fullName>
    </submittedName>
</protein>
<evidence type="ECO:0000256" key="1">
    <source>
        <dbReference type="SAM" id="MobiDB-lite"/>
    </source>
</evidence>
<name>A0A7E4VCE5_PANRE</name>
<accession>A0A7E4VCE5</accession>
<proteinExistence type="predicted"/>
<dbReference type="AlphaFoldDB" id="A0A7E4VCE5"/>
<evidence type="ECO:0000313" key="3">
    <source>
        <dbReference type="WBParaSite" id="Pan_g19280.t1"/>
    </source>
</evidence>
<sequence>MSDESRSARARSGKTRRRQPAPATAGGGHYLNVDSATPADHGNIDDNQLVVRLKDHKAYTTEAERPKSRLGQLNPFSRDAASPRISMMAPPPKSDLKETLKRPLSSLFRRPTSKAGNRDQSRSTEVSEVAAIDSADTVSKAESVDKAPFNLDTVARAPEFHVNHISAAYNFDLPGLDNPEIKKFGDLDLTPLMRFLQLEEEVIDETVPWTWDYLYVNILTETRENEWDVDEELPEGF</sequence>
<reference evidence="3" key="2">
    <citation type="submission" date="2020-10" db="UniProtKB">
        <authorList>
            <consortium name="WormBaseParasite"/>
        </authorList>
    </citation>
    <scope>IDENTIFICATION</scope>
</reference>
<keyword evidence="2" id="KW-1185">Reference proteome</keyword>
<dbReference type="Proteomes" id="UP000492821">
    <property type="component" value="Unassembled WGS sequence"/>
</dbReference>